<protein>
    <submittedName>
        <fullName evidence="2">Uncharacterized protein</fullName>
    </submittedName>
</protein>
<evidence type="ECO:0000256" key="1">
    <source>
        <dbReference type="SAM" id="MobiDB-lite"/>
    </source>
</evidence>
<dbReference type="Proteomes" id="UP000762676">
    <property type="component" value="Unassembled WGS sequence"/>
</dbReference>
<comment type="caution">
    <text evidence="2">The sequence shown here is derived from an EMBL/GenBank/DDBJ whole genome shotgun (WGS) entry which is preliminary data.</text>
</comment>
<name>A0AAV4FLI7_9GAST</name>
<dbReference type="EMBL" id="BMAT01007889">
    <property type="protein sequence ID" value="GFR73563.1"/>
    <property type="molecule type" value="Genomic_DNA"/>
</dbReference>
<gene>
    <name evidence="2" type="ORF">ElyMa_003870600</name>
</gene>
<evidence type="ECO:0000313" key="3">
    <source>
        <dbReference type="Proteomes" id="UP000762676"/>
    </source>
</evidence>
<organism evidence="2 3">
    <name type="scientific">Elysia marginata</name>
    <dbReference type="NCBI Taxonomy" id="1093978"/>
    <lineage>
        <taxon>Eukaryota</taxon>
        <taxon>Metazoa</taxon>
        <taxon>Spiralia</taxon>
        <taxon>Lophotrochozoa</taxon>
        <taxon>Mollusca</taxon>
        <taxon>Gastropoda</taxon>
        <taxon>Heterobranchia</taxon>
        <taxon>Euthyneura</taxon>
        <taxon>Panpulmonata</taxon>
        <taxon>Sacoglossa</taxon>
        <taxon>Placobranchoidea</taxon>
        <taxon>Plakobranchidae</taxon>
        <taxon>Elysia</taxon>
    </lineage>
</organism>
<evidence type="ECO:0000313" key="2">
    <source>
        <dbReference type="EMBL" id="GFR73563.1"/>
    </source>
</evidence>
<feature type="region of interest" description="Disordered" evidence="1">
    <location>
        <begin position="40"/>
        <end position="89"/>
    </location>
</feature>
<dbReference type="AlphaFoldDB" id="A0AAV4FLI7"/>
<keyword evidence="3" id="KW-1185">Reference proteome</keyword>
<sequence length="89" mass="9974">MILLGFLRHSPIIYTLFHPPPQTLYFHLIDLEATPLPPQLNELLTTHPPSHSTTSEPRRRCISSSDWPIDRSRTTPSHGLVGVADTPPS</sequence>
<reference evidence="2 3" key="1">
    <citation type="journal article" date="2021" name="Elife">
        <title>Chloroplast acquisition without the gene transfer in kleptoplastic sea slugs, Plakobranchus ocellatus.</title>
        <authorList>
            <person name="Maeda T."/>
            <person name="Takahashi S."/>
            <person name="Yoshida T."/>
            <person name="Shimamura S."/>
            <person name="Takaki Y."/>
            <person name="Nagai Y."/>
            <person name="Toyoda A."/>
            <person name="Suzuki Y."/>
            <person name="Arimoto A."/>
            <person name="Ishii H."/>
            <person name="Satoh N."/>
            <person name="Nishiyama T."/>
            <person name="Hasebe M."/>
            <person name="Maruyama T."/>
            <person name="Minagawa J."/>
            <person name="Obokata J."/>
            <person name="Shigenobu S."/>
        </authorList>
    </citation>
    <scope>NUCLEOTIDE SEQUENCE [LARGE SCALE GENOMIC DNA]</scope>
</reference>
<feature type="compositionally biased region" description="Low complexity" evidence="1">
    <location>
        <begin position="45"/>
        <end position="55"/>
    </location>
</feature>
<proteinExistence type="predicted"/>
<accession>A0AAV4FLI7</accession>